<accession>W9GVY4</accession>
<proteinExistence type="predicted"/>
<dbReference type="Proteomes" id="UP000019494">
    <property type="component" value="Unassembled WGS sequence"/>
</dbReference>
<organism evidence="1 2">
    <name type="scientific">Intrasporangium chromatireducens Q5-1</name>
    <dbReference type="NCBI Taxonomy" id="584657"/>
    <lineage>
        <taxon>Bacteria</taxon>
        <taxon>Bacillati</taxon>
        <taxon>Actinomycetota</taxon>
        <taxon>Actinomycetes</taxon>
        <taxon>Micrococcales</taxon>
        <taxon>Intrasporangiaceae</taxon>
        <taxon>Intrasporangium</taxon>
    </lineage>
</organism>
<sequence>MSCTGSSSAPDEGIQRYDDDAGALSFEWPADGPEATDFLLDMNAWDEVSSLVNALARHAWFTTHYERERDGLPAPLTSPDLSPRAAELVSGLWLARIRPNPYLWTHAFVCLDCHWVGSFDVIEDLDLLLERDLHLCDRGSRGRPRPRG</sequence>
<gene>
    <name evidence="1" type="ORF">N864_11755</name>
</gene>
<dbReference type="AlphaFoldDB" id="W9GVY4"/>
<protein>
    <submittedName>
        <fullName evidence="1">Uncharacterized protein</fullName>
    </submittedName>
</protein>
<evidence type="ECO:0000313" key="1">
    <source>
        <dbReference type="EMBL" id="EWT07999.1"/>
    </source>
</evidence>
<dbReference type="EMBL" id="AWQS01000001">
    <property type="protein sequence ID" value="EWT07999.1"/>
    <property type="molecule type" value="Genomic_DNA"/>
</dbReference>
<evidence type="ECO:0000313" key="2">
    <source>
        <dbReference type="Proteomes" id="UP000019494"/>
    </source>
</evidence>
<dbReference type="OrthoDB" id="5168056at2"/>
<reference evidence="2" key="1">
    <citation type="submission" date="2013-08" db="EMBL/GenBank/DDBJ databases">
        <title>Intrasporangium oryzae NRRL B-24470.</title>
        <authorList>
            <person name="Liu H."/>
            <person name="Wang G."/>
        </authorList>
    </citation>
    <scope>NUCLEOTIDE SEQUENCE [LARGE SCALE GENOMIC DNA]</scope>
    <source>
        <strain evidence="2">Q5-1</strain>
    </source>
</reference>
<dbReference type="RefSeq" id="WP_034711963.1">
    <property type="nucleotide sequence ID" value="NZ_AWQS01000001.1"/>
</dbReference>
<keyword evidence="2" id="KW-1185">Reference proteome</keyword>
<comment type="caution">
    <text evidence="1">The sequence shown here is derived from an EMBL/GenBank/DDBJ whole genome shotgun (WGS) entry which is preliminary data.</text>
</comment>
<name>W9GVY4_9MICO</name>